<name>A0A0D7AAF9_9AGAR</name>
<keyword evidence="2 7" id="KW-0121">Carboxypeptidase</keyword>
<protein>
    <recommendedName>
        <fullName evidence="7">Carboxypeptidase</fullName>
        <ecNumber evidence="7">3.4.16.-</ecNumber>
    </recommendedName>
</protein>
<keyword evidence="4" id="KW-0732">Signal</keyword>
<keyword evidence="9" id="KW-1185">Reference proteome</keyword>
<keyword evidence="3 7" id="KW-0645">Protease</keyword>
<dbReference type="InterPro" id="IPR033124">
    <property type="entry name" value="Ser_caboxypep_his_AS"/>
</dbReference>
<keyword evidence="6" id="KW-0325">Glycoprotein</keyword>
<dbReference type="GO" id="GO:0004185">
    <property type="term" value="F:serine-type carboxypeptidase activity"/>
    <property type="evidence" value="ECO:0007669"/>
    <property type="project" value="UniProtKB-UniRule"/>
</dbReference>
<dbReference type="InterPro" id="IPR029058">
    <property type="entry name" value="AB_hydrolase_fold"/>
</dbReference>
<evidence type="ECO:0000313" key="8">
    <source>
        <dbReference type="EMBL" id="KIY47803.1"/>
    </source>
</evidence>
<dbReference type="Proteomes" id="UP000054144">
    <property type="component" value="Unassembled WGS sequence"/>
</dbReference>
<dbReference type="Gene3D" id="1.10.287.410">
    <property type="match status" value="1"/>
</dbReference>
<organism evidence="8 9">
    <name type="scientific">Fistulina hepatica ATCC 64428</name>
    <dbReference type="NCBI Taxonomy" id="1128425"/>
    <lineage>
        <taxon>Eukaryota</taxon>
        <taxon>Fungi</taxon>
        <taxon>Dikarya</taxon>
        <taxon>Basidiomycota</taxon>
        <taxon>Agaricomycotina</taxon>
        <taxon>Agaricomycetes</taxon>
        <taxon>Agaricomycetidae</taxon>
        <taxon>Agaricales</taxon>
        <taxon>Fistulinaceae</taxon>
        <taxon>Fistulina</taxon>
    </lineage>
</organism>
<proteinExistence type="inferred from homology"/>
<evidence type="ECO:0000256" key="2">
    <source>
        <dbReference type="ARBA" id="ARBA00022645"/>
    </source>
</evidence>
<dbReference type="Pfam" id="PF00450">
    <property type="entry name" value="Peptidase_S10"/>
    <property type="match status" value="1"/>
</dbReference>
<dbReference type="SUPFAM" id="SSF53474">
    <property type="entry name" value="alpha/beta-Hydrolases"/>
    <property type="match status" value="1"/>
</dbReference>
<evidence type="ECO:0000256" key="7">
    <source>
        <dbReference type="RuleBase" id="RU361156"/>
    </source>
</evidence>
<keyword evidence="5 7" id="KW-0378">Hydrolase</keyword>
<dbReference type="GO" id="GO:0000324">
    <property type="term" value="C:fungal-type vacuole"/>
    <property type="evidence" value="ECO:0007669"/>
    <property type="project" value="TreeGrafter"/>
</dbReference>
<dbReference type="EMBL" id="KN881928">
    <property type="protein sequence ID" value="KIY47803.1"/>
    <property type="molecule type" value="Genomic_DNA"/>
</dbReference>
<sequence length="474" mass="52189">MFGIPLLLSVTQVVFESYDSGLFTPLESLSALSESSFTTLEHPLFPRYGIRIKKTSFCDETVNAYTGYLDITGARHLFFYFFESRSDPSTDDVIFWTNGGPGCSSSLGLFMELGPCRILDAEGPKHHLESWNTNANIFFIDQPIGTGFSYADYGEKVSTTEEAAVDIAAFVAIFFAHFSQFQGRPFHMAGESYAGRYLPEFAAQVYDQNAQLIQAGIPPINLTSVMIGNGLSDLYSMIPSYWDMTCTAASIPPILDIATCVRMRTMIPRCETWMKDACLNKFDSVECAAAVGVCGDVFSRMNPYDISRECEGGLSESLCYPVTKVISSFLDRSDIRAQLGVDPAVSTNFTSCSAKVATAFGTTLDSFYPSTGHIEALLERGVHILLYVGSYDWICNWVGNDRMARALQWSGQAAFAAAPFSDWRIDGVPAGKIRSVEGGLLTFATIDGAGHMVPYDKPKESLEMLQRWMKGFSL</sequence>
<dbReference type="InterPro" id="IPR018202">
    <property type="entry name" value="Ser_caboxypep_ser_AS"/>
</dbReference>
<comment type="similarity">
    <text evidence="1 7">Belongs to the peptidase S10 family.</text>
</comment>
<dbReference type="PANTHER" id="PTHR11802:SF113">
    <property type="entry name" value="SERINE CARBOXYPEPTIDASE CTSA-4.1"/>
    <property type="match status" value="1"/>
</dbReference>
<accession>A0A0D7AAF9</accession>
<dbReference type="PRINTS" id="PR00724">
    <property type="entry name" value="CRBOXYPTASEC"/>
</dbReference>
<gene>
    <name evidence="8" type="ORF">FISHEDRAFT_65952</name>
</gene>
<evidence type="ECO:0000256" key="6">
    <source>
        <dbReference type="ARBA" id="ARBA00023180"/>
    </source>
</evidence>
<dbReference type="PROSITE" id="PS00560">
    <property type="entry name" value="CARBOXYPEPT_SER_HIS"/>
    <property type="match status" value="1"/>
</dbReference>
<dbReference type="OrthoDB" id="443318at2759"/>
<dbReference type="AlphaFoldDB" id="A0A0D7AAF9"/>
<dbReference type="PROSITE" id="PS00131">
    <property type="entry name" value="CARBOXYPEPT_SER_SER"/>
    <property type="match status" value="1"/>
</dbReference>
<evidence type="ECO:0000256" key="3">
    <source>
        <dbReference type="ARBA" id="ARBA00022670"/>
    </source>
</evidence>
<dbReference type="InterPro" id="IPR001563">
    <property type="entry name" value="Peptidase_S10"/>
</dbReference>
<dbReference type="Gene3D" id="3.40.50.1820">
    <property type="entry name" value="alpha/beta hydrolase"/>
    <property type="match status" value="1"/>
</dbReference>
<evidence type="ECO:0000256" key="1">
    <source>
        <dbReference type="ARBA" id="ARBA00009431"/>
    </source>
</evidence>
<evidence type="ECO:0000256" key="4">
    <source>
        <dbReference type="ARBA" id="ARBA00022729"/>
    </source>
</evidence>
<dbReference type="GO" id="GO:0006508">
    <property type="term" value="P:proteolysis"/>
    <property type="evidence" value="ECO:0007669"/>
    <property type="project" value="UniProtKB-KW"/>
</dbReference>
<reference evidence="8 9" key="1">
    <citation type="journal article" date="2015" name="Fungal Genet. Biol.">
        <title>Evolution of novel wood decay mechanisms in Agaricales revealed by the genome sequences of Fistulina hepatica and Cylindrobasidium torrendii.</title>
        <authorList>
            <person name="Floudas D."/>
            <person name="Held B.W."/>
            <person name="Riley R."/>
            <person name="Nagy L.G."/>
            <person name="Koehler G."/>
            <person name="Ransdell A.S."/>
            <person name="Younus H."/>
            <person name="Chow J."/>
            <person name="Chiniquy J."/>
            <person name="Lipzen A."/>
            <person name="Tritt A."/>
            <person name="Sun H."/>
            <person name="Haridas S."/>
            <person name="LaButti K."/>
            <person name="Ohm R.A."/>
            <person name="Kues U."/>
            <person name="Blanchette R.A."/>
            <person name="Grigoriev I.V."/>
            <person name="Minto R.E."/>
            <person name="Hibbett D.S."/>
        </authorList>
    </citation>
    <scope>NUCLEOTIDE SEQUENCE [LARGE SCALE GENOMIC DNA]</scope>
    <source>
        <strain evidence="8 9">ATCC 64428</strain>
    </source>
</reference>
<dbReference type="PANTHER" id="PTHR11802">
    <property type="entry name" value="SERINE PROTEASE FAMILY S10 SERINE CARBOXYPEPTIDASE"/>
    <property type="match status" value="1"/>
</dbReference>
<dbReference type="EC" id="3.4.16.-" evidence="7"/>
<evidence type="ECO:0000256" key="5">
    <source>
        <dbReference type="ARBA" id="ARBA00022801"/>
    </source>
</evidence>
<evidence type="ECO:0000313" key="9">
    <source>
        <dbReference type="Proteomes" id="UP000054144"/>
    </source>
</evidence>